<evidence type="ECO:0000313" key="3">
    <source>
        <dbReference type="EMBL" id="MDJ1372626.1"/>
    </source>
</evidence>
<proteinExistence type="predicted"/>
<sequence>MTVAALLSAQDVSVLVIERNAGTSNSPKAISVDDESLRTYAAAGLVDEILPIIVPGTGTRYYGADGAPVFHARAEVPFRLGYPFKNPFAQPDLERVLLEGLQARANVTIQFGAELTSVDSREDGVRATYRVASEEFEVEARFLIGADGGRSTVRSALGISMVGRSHPEPWLVIDVLDDPHQNRYGMHHGDPIRPHVIVPGLDGRCRYEFLIYDGEGAAGEEPSFELIRELVAPYRDISPEQVERAVIYKFHGLIATEWSKGSSFLIGDAAHMMPPFAGQGLNSGIRDAANLSWKIAAVLRGESPKEILDTYQAERFQHSWQTIKLSEKLGRVVMTTSPRLARFRDRAVRKALETESGRDFFEYMKYRPSAKFTDGLVAQGEHDGIGRQLGQPRAFNASTRTIELLDTFLGDGWALFRVDMAQDAWPADLVELSTAAGIPSFDVPLAEIFPRSEHGSTLIDVDTQLISEFAPFAGHFVLVRPDHVVAAVWRASEHASVLDHLRTWWTATRDAAVFADSDAH</sequence>
<gene>
    <name evidence="3" type="ORF">C7K25_14875</name>
</gene>
<dbReference type="InterPro" id="IPR002938">
    <property type="entry name" value="FAD-bd"/>
</dbReference>
<dbReference type="SUPFAM" id="SSF51905">
    <property type="entry name" value="FAD/NAD(P)-binding domain"/>
    <property type="match status" value="1"/>
</dbReference>
<keyword evidence="1" id="KW-0560">Oxidoreductase</keyword>
<dbReference type="PANTHER" id="PTHR43476">
    <property type="entry name" value="3-(3-HYDROXY-PHENYL)PROPIONATE/3-HYDROXYCINNAMIC ACID HYDROXYLASE"/>
    <property type="match status" value="1"/>
</dbReference>
<evidence type="ECO:0000256" key="1">
    <source>
        <dbReference type="ARBA" id="ARBA00023002"/>
    </source>
</evidence>
<dbReference type="GO" id="GO:0004497">
    <property type="term" value="F:monooxygenase activity"/>
    <property type="evidence" value="ECO:0007669"/>
    <property type="project" value="UniProtKB-KW"/>
</dbReference>
<dbReference type="Gene3D" id="3.40.30.120">
    <property type="match status" value="1"/>
</dbReference>
<reference evidence="3" key="1">
    <citation type="submission" date="2018-03" db="EMBL/GenBank/DDBJ databases">
        <authorList>
            <person name="Nunes O.C."/>
            <person name="Lopes A.R."/>
            <person name="Froufe H."/>
            <person name="Munoz-Merida A."/>
            <person name="Barroso C."/>
            <person name="Egas C."/>
        </authorList>
    </citation>
    <scope>NUCLEOTIDE SEQUENCE</scope>
    <source>
        <strain evidence="3">ON4</strain>
    </source>
</reference>
<dbReference type="InterPro" id="IPR036188">
    <property type="entry name" value="FAD/NAD-bd_sf"/>
</dbReference>
<comment type="caution">
    <text evidence="3">The sequence shown here is derived from an EMBL/GenBank/DDBJ whole genome shotgun (WGS) entry which is preliminary data.</text>
</comment>
<name>A0ABT7CBP5_9MICO</name>
<reference evidence="3" key="2">
    <citation type="journal article" date="2022" name="Sci. Rep.">
        <title>In silico prediction of the enzymes involved in the degradation of the herbicide molinate by Gulosibacter molinativorax ON4T.</title>
        <authorList>
            <person name="Lopes A.R."/>
            <person name="Bunin E."/>
            <person name="Viana A.T."/>
            <person name="Froufe H."/>
            <person name="Munoz-Merida A."/>
            <person name="Pinho D."/>
            <person name="Figueiredo J."/>
            <person name="Barroso C."/>
            <person name="Vaz-Moreira I."/>
            <person name="Bellanger X."/>
            <person name="Egas C."/>
            <person name="Nunes O.C."/>
        </authorList>
    </citation>
    <scope>NUCLEOTIDE SEQUENCE</scope>
    <source>
        <strain evidence="3">ON4</strain>
    </source>
</reference>
<keyword evidence="4" id="KW-1185">Reference proteome</keyword>
<dbReference type="Proteomes" id="UP001170379">
    <property type="component" value="Unassembled WGS sequence"/>
</dbReference>
<dbReference type="InterPro" id="IPR050631">
    <property type="entry name" value="PheA/TfdB_FAD_monoxygenase"/>
</dbReference>
<dbReference type="Gene3D" id="3.30.70.2450">
    <property type="match status" value="1"/>
</dbReference>
<dbReference type="Gene3D" id="3.50.50.60">
    <property type="entry name" value="FAD/NAD(P)-binding domain"/>
    <property type="match status" value="1"/>
</dbReference>
<evidence type="ECO:0000259" key="2">
    <source>
        <dbReference type="Pfam" id="PF01494"/>
    </source>
</evidence>
<keyword evidence="3" id="KW-0503">Monooxygenase</keyword>
<accession>A0ABT7CBP5</accession>
<evidence type="ECO:0000313" key="4">
    <source>
        <dbReference type="Proteomes" id="UP001170379"/>
    </source>
</evidence>
<protein>
    <submittedName>
        <fullName evidence="3">Monooxygenase</fullName>
    </submittedName>
</protein>
<feature type="domain" description="FAD-binding" evidence="2">
    <location>
        <begin position="2"/>
        <end position="324"/>
    </location>
</feature>
<organism evidence="3 4">
    <name type="scientific">Gulosibacter molinativorax</name>
    <dbReference type="NCBI Taxonomy" id="256821"/>
    <lineage>
        <taxon>Bacteria</taxon>
        <taxon>Bacillati</taxon>
        <taxon>Actinomycetota</taxon>
        <taxon>Actinomycetes</taxon>
        <taxon>Micrococcales</taxon>
        <taxon>Microbacteriaceae</taxon>
        <taxon>Gulosibacter</taxon>
    </lineage>
</organism>
<dbReference type="Pfam" id="PF01494">
    <property type="entry name" value="FAD_binding_3"/>
    <property type="match status" value="1"/>
</dbReference>
<dbReference type="PRINTS" id="PR00420">
    <property type="entry name" value="RNGMNOXGNASE"/>
</dbReference>
<dbReference type="EMBL" id="PXVD01000033">
    <property type="protein sequence ID" value="MDJ1372626.1"/>
    <property type="molecule type" value="Genomic_DNA"/>
</dbReference>
<dbReference type="PANTHER" id="PTHR43476:SF3">
    <property type="entry name" value="FAD-BINDING MONOOXYGENASE"/>
    <property type="match status" value="1"/>
</dbReference>